<reference evidence="5" key="1">
    <citation type="submission" date="2017-05" db="EMBL/GenBank/DDBJ databases">
        <authorList>
            <person name="Macchi M."/>
            <person name="Festa S."/>
            <person name="Coppotelli B.M."/>
            <person name="Morelli I.S."/>
        </authorList>
    </citation>
    <scope>NUCLEOTIDE SEQUENCE [LARGE SCALE GENOMIC DNA]</scope>
    <source>
        <strain evidence="5">I</strain>
    </source>
</reference>
<evidence type="ECO:0000313" key="5">
    <source>
        <dbReference type="Proteomes" id="UP000196655"/>
    </source>
</evidence>
<keyword evidence="1" id="KW-0472">Membrane</keyword>
<feature type="domain" description="OmpA-like" evidence="3">
    <location>
        <begin position="63"/>
        <end position="181"/>
    </location>
</feature>
<protein>
    <recommendedName>
        <fullName evidence="3">OmpA-like domain-containing protein</fullName>
    </recommendedName>
</protein>
<gene>
    <name evidence="4" type="ORF">BWR60_17460</name>
</gene>
<evidence type="ECO:0000313" key="4">
    <source>
        <dbReference type="EMBL" id="OWJ65826.1"/>
    </source>
</evidence>
<organism evidence="4 5">
    <name type="scientific">Inquilinus limosus</name>
    <dbReference type="NCBI Taxonomy" id="171674"/>
    <lineage>
        <taxon>Bacteria</taxon>
        <taxon>Pseudomonadati</taxon>
        <taxon>Pseudomonadota</taxon>
        <taxon>Alphaproteobacteria</taxon>
        <taxon>Rhodospirillales</taxon>
        <taxon>Rhodospirillaceae</taxon>
        <taxon>Inquilinus</taxon>
    </lineage>
</organism>
<dbReference type="InterPro" id="IPR050330">
    <property type="entry name" value="Bact_OuterMem_StrucFunc"/>
</dbReference>
<dbReference type="PANTHER" id="PTHR30329">
    <property type="entry name" value="STATOR ELEMENT OF FLAGELLAR MOTOR COMPLEX"/>
    <property type="match status" value="1"/>
</dbReference>
<dbReference type="AlphaFoldDB" id="A0A211ZKX7"/>
<dbReference type="PROSITE" id="PS51123">
    <property type="entry name" value="OMPA_2"/>
    <property type="match status" value="1"/>
</dbReference>
<evidence type="ECO:0000259" key="3">
    <source>
        <dbReference type="PROSITE" id="PS51123"/>
    </source>
</evidence>
<dbReference type="Pfam" id="PF00691">
    <property type="entry name" value="OmpA"/>
    <property type="match status" value="1"/>
</dbReference>
<comment type="caution">
    <text evidence="4">The sequence shown here is derived from an EMBL/GenBank/DDBJ whole genome shotgun (WGS) entry which is preliminary data.</text>
</comment>
<dbReference type="InterPro" id="IPR006665">
    <property type="entry name" value="OmpA-like"/>
</dbReference>
<dbReference type="EMBL" id="NHON01000031">
    <property type="protein sequence ID" value="OWJ65826.1"/>
    <property type="molecule type" value="Genomic_DNA"/>
</dbReference>
<sequence length="192" mass="20415">MRCPYARGDRRWMPCGAARRGMAMKSWAIGVAAVASVAVAGCAGQQHAKSNGAEVGIIDTVEGLFGGMPHQYLVTFAPDSARINPDDAAELRKLAKDAAETDAPSVLLEGHSDKTDRRGAAKPLSVRRAEAVRTLFEAEGVTKDRIIVEGVGADEPVNQPGFVFANAPHNRVVMIAIYPNRSQKIAPKVPAT</sequence>
<dbReference type="GO" id="GO:0016020">
    <property type="term" value="C:membrane"/>
    <property type="evidence" value="ECO:0007669"/>
    <property type="project" value="UniProtKB-UniRule"/>
</dbReference>
<dbReference type="PANTHER" id="PTHR30329:SF21">
    <property type="entry name" value="LIPOPROTEIN YIAD-RELATED"/>
    <property type="match status" value="1"/>
</dbReference>
<keyword evidence="2" id="KW-0732">Signal</keyword>
<proteinExistence type="predicted"/>
<feature type="signal peptide" evidence="2">
    <location>
        <begin position="1"/>
        <end position="40"/>
    </location>
</feature>
<feature type="chain" id="PRO_5012871723" description="OmpA-like domain-containing protein" evidence="2">
    <location>
        <begin position="41"/>
        <end position="192"/>
    </location>
</feature>
<dbReference type="OrthoDB" id="189250at2"/>
<keyword evidence="5" id="KW-1185">Reference proteome</keyword>
<dbReference type="Proteomes" id="UP000196655">
    <property type="component" value="Unassembled WGS sequence"/>
</dbReference>
<dbReference type="Gene3D" id="3.30.1330.60">
    <property type="entry name" value="OmpA-like domain"/>
    <property type="match status" value="1"/>
</dbReference>
<name>A0A211ZKX7_9PROT</name>
<dbReference type="CDD" id="cd07185">
    <property type="entry name" value="OmpA_C-like"/>
    <property type="match status" value="1"/>
</dbReference>
<accession>A0A211ZKX7</accession>
<evidence type="ECO:0000256" key="1">
    <source>
        <dbReference type="PROSITE-ProRule" id="PRU00473"/>
    </source>
</evidence>
<dbReference type="SUPFAM" id="SSF103088">
    <property type="entry name" value="OmpA-like"/>
    <property type="match status" value="1"/>
</dbReference>
<evidence type="ECO:0000256" key="2">
    <source>
        <dbReference type="SAM" id="SignalP"/>
    </source>
</evidence>
<dbReference type="InterPro" id="IPR036737">
    <property type="entry name" value="OmpA-like_sf"/>
</dbReference>